<dbReference type="EMBL" id="RBAN01000001">
    <property type="protein sequence ID" value="RKN58214.1"/>
    <property type="molecule type" value="Genomic_DNA"/>
</dbReference>
<evidence type="ECO:0000313" key="1">
    <source>
        <dbReference type="EMBL" id="RKN58214.1"/>
    </source>
</evidence>
<name>A0A3B0AD14_9ACTN</name>
<dbReference type="OrthoDB" id="3332872at2"/>
<comment type="caution">
    <text evidence="1">The sequence shown here is derived from an EMBL/GenBank/DDBJ whole genome shotgun (WGS) entry which is preliminary data.</text>
</comment>
<evidence type="ECO:0000313" key="2">
    <source>
        <dbReference type="Proteomes" id="UP000279968"/>
    </source>
</evidence>
<reference evidence="1 2" key="1">
    <citation type="journal article" date="2015" name="Int. J. Syst. Evol. Microbiol.">
        <title>Micromonospora costi sp. nov., isolated from a leaf of Costus speciosus.</title>
        <authorList>
            <person name="Thawai C."/>
        </authorList>
    </citation>
    <scope>NUCLEOTIDE SEQUENCE [LARGE SCALE GENOMIC DNA]</scope>
    <source>
        <strain evidence="1 2">CS1-12</strain>
    </source>
</reference>
<dbReference type="RefSeq" id="WP_120778387.1">
    <property type="nucleotide sequence ID" value="NZ_JBHLUP010000009.1"/>
</dbReference>
<accession>A0A3B0AD14</accession>
<dbReference type="AlphaFoldDB" id="A0A3B0AD14"/>
<sequence>MAVVVVLDIDDVVREQQSLMIEVRSDDVRVAAAMAVLRPALLAMQAPGADGEPVGPAFVSSPVPVPGAHLLFIDFGPLPAEQILAVPELLAGHLRGAGVRDAVVSVARHDPIDAIEEHGPSARAYLRGPLGLPFTDTPGPRPVAIPSPRPGGGVAPPSAPPPLPLLDVALDWWHAERRPGDETSVVVLGVRVPVTAETARPVAAAVLSTLPTATTMTVLAGDLTDPLVAATVGSDFHNAVPAASLTAAPPRGDPAGLVERMRRLRDLVRRHAGALVWAGVDVEPDSRRVLLPQWSQRTPADGPPVTRRPGVELLADELVPDAMWYQLLSAGHLDRLGGLPSGAVPLPGGRAELTVGEPEQWLPGHPDAPVVRDRARELLAGCLVDEKQAFTLSAARMRRALGQGD</sequence>
<organism evidence="1 2">
    <name type="scientific">Micromonospora costi</name>
    <dbReference type="NCBI Taxonomy" id="1530042"/>
    <lineage>
        <taxon>Bacteria</taxon>
        <taxon>Bacillati</taxon>
        <taxon>Actinomycetota</taxon>
        <taxon>Actinomycetes</taxon>
        <taxon>Micromonosporales</taxon>
        <taxon>Micromonosporaceae</taxon>
        <taxon>Micromonospora</taxon>
    </lineage>
</organism>
<protein>
    <submittedName>
        <fullName evidence="1">Uncharacterized protein</fullName>
    </submittedName>
</protein>
<dbReference type="Proteomes" id="UP000279968">
    <property type="component" value="Unassembled WGS sequence"/>
</dbReference>
<gene>
    <name evidence="1" type="ORF">D7193_06400</name>
</gene>
<proteinExistence type="predicted"/>
<keyword evidence="2" id="KW-1185">Reference proteome</keyword>